<dbReference type="Proteomes" id="UP001056120">
    <property type="component" value="Linkage Group LG10"/>
</dbReference>
<proteinExistence type="predicted"/>
<evidence type="ECO:0000313" key="2">
    <source>
        <dbReference type="Proteomes" id="UP001056120"/>
    </source>
</evidence>
<name>A0ACB9I1K5_9ASTR</name>
<sequence>MYDGKVVILGVDDMDMFKGISLKFLAMGQMLKDKPGLRGSVVLVQIVNPARSRGSDIQVVENEMRKVAHEVNRQFGENGYDPIVFVNGPVSTQDKIAYYAISECGVVNAVRDGMNLVPYKYIVSRQGSPELDKALGICEPKDRKSVIIVSEFIGCSPFLSGAIRVNPWRVDSVTMAMISAIGMPDDKKRLKHEKHYNYISSHDIAYWAKSFDQDLNRACKGHFDKRCSGVGVGLGFRVVALGLNFRKLSVEQIVSSYKRTTNRLILLNYDGTVMPRASVDKSPSKEVVSMLNVLFNDPKNVVFIVSGRVKDSLTKCFDSFGQKPSMAEYYLDDTVDVINMLHGLELASSQVPKSAEIGVSFETSL</sequence>
<reference evidence="2" key="1">
    <citation type="journal article" date="2022" name="Mol. Ecol. Resour.">
        <title>The genomes of chicory, endive, great burdock and yacon provide insights into Asteraceae palaeo-polyploidization history and plant inulin production.</title>
        <authorList>
            <person name="Fan W."/>
            <person name="Wang S."/>
            <person name="Wang H."/>
            <person name="Wang A."/>
            <person name="Jiang F."/>
            <person name="Liu H."/>
            <person name="Zhao H."/>
            <person name="Xu D."/>
            <person name="Zhang Y."/>
        </authorList>
    </citation>
    <scope>NUCLEOTIDE SEQUENCE [LARGE SCALE GENOMIC DNA]</scope>
    <source>
        <strain evidence="2">cv. Yunnan</strain>
    </source>
</reference>
<reference evidence="1 2" key="2">
    <citation type="journal article" date="2022" name="Mol. Ecol. Resour.">
        <title>The genomes of chicory, endive, great burdock and yacon provide insights into Asteraceae paleo-polyploidization history and plant inulin production.</title>
        <authorList>
            <person name="Fan W."/>
            <person name="Wang S."/>
            <person name="Wang H."/>
            <person name="Wang A."/>
            <person name="Jiang F."/>
            <person name="Liu H."/>
            <person name="Zhao H."/>
            <person name="Xu D."/>
            <person name="Zhang Y."/>
        </authorList>
    </citation>
    <scope>NUCLEOTIDE SEQUENCE [LARGE SCALE GENOMIC DNA]</scope>
    <source>
        <strain evidence="2">cv. Yunnan</strain>
        <tissue evidence="1">Leaves</tissue>
    </source>
</reference>
<organism evidence="1 2">
    <name type="scientific">Smallanthus sonchifolius</name>
    <dbReference type="NCBI Taxonomy" id="185202"/>
    <lineage>
        <taxon>Eukaryota</taxon>
        <taxon>Viridiplantae</taxon>
        <taxon>Streptophyta</taxon>
        <taxon>Embryophyta</taxon>
        <taxon>Tracheophyta</taxon>
        <taxon>Spermatophyta</taxon>
        <taxon>Magnoliopsida</taxon>
        <taxon>eudicotyledons</taxon>
        <taxon>Gunneridae</taxon>
        <taxon>Pentapetalae</taxon>
        <taxon>asterids</taxon>
        <taxon>campanulids</taxon>
        <taxon>Asterales</taxon>
        <taxon>Asteraceae</taxon>
        <taxon>Asteroideae</taxon>
        <taxon>Heliantheae alliance</taxon>
        <taxon>Millerieae</taxon>
        <taxon>Smallanthus</taxon>
    </lineage>
</organism>
<gene>
    <name evidence="1" type="ORF">L1987_29789</name>
</gene>
<evidence type="ECO:0000313" key="1">
    <source>
        <dbReference type="EMBL" id="KAI3801677.1"/>
    </source>
</evidence>
<comment type="caution">
    <text evidence="1">The sequence shown here is derived from an EMBL/GenBank/DDBJ whole genome shotgun (WGS) entry which is preliminary data.</text>
</comment>
<accession>A0ACB9I1K5</accession>
<keyword evidence="2" id="KW-1185">Reference proteome</keyword>
<protein>
    <submittedName>
        <fullName evidence="1">Uncharacterized protein</fullName>
    </submittedName>
</protein>
<dbReference type="EMBL" id="CM042027">
    <property type="protein sequence ID" value="KAI3801677.1"/>
    <property type="molecule type" value="Genomic_DNA"/>
</dbReference>